<comment type="similarity">
    <text evidence="1 3">Belongs to the short-chain dehydrogenases/reductases (SDR) family.</text>
</comment>
<evidence type="ECO:0000256" key="4">
    <source>
        <dbReference type="SAM" id="Phobius"/>
    </source>
</evidence>
<evidence type="ECO:0000313" key="6">
    <source>
        <dbReference type="Proteomes" id="UP001302126"/>
    </source>
</evidence>
<dbReference type="PANTHER" id="PTHR24322">
    <property type="entry name" value="PKSB"/>
    <property type="match status" value="1"/>
</dbReference>
<keyword evidence="4" id="KW-0812">Transmembrane</keyword>
<dbReference type="EMBL" id="MU864368">
    <property type="protein sequence ID" value="KAK4190178.1"/>
    <property type="molecule type" value="Genomic_DNA"/>
</dbReference>
<proteinExistence type="inferred from homology"/>
<dbReference type="SUPFAM" id="SSF51735">
    <property type="entry name" value="NAD(P)-binding Rossmann-fold domains"/>
    <property type="match status" value="1"/>
</dbReference>
<reference evidence="5" key="1">
    <citation type="journal article" date="2023" name="Mol. Phylogenet. Evol.">
        <title>Genome-scale phylogeny and comparative genomics of the fungal order Sordariales.</title>
        <authorList>
            <person name="Hensen N."/>
            <person name="Bonometti L."/>
            <person name="Westerberg I."/>
            <person name="Brannstrom I.O."/>
            <person name="Guillou S."/>
            <person name="Cros-Aarteil S."/>
            <person name="Calhoun S."/>
            <person name="Haridas S."/>
            <person name="Kuo A."/>
            <person name="Mondo S."/>
            <person name="Pangilinan J."/>
            <person name="Riley R."/>
            <person name="LaButti K."/>
            <person name="Andreopoulos B."/>
            <person name="Lipzen A."/>
            <person name="Chen C."/>
            <person name="Yan M."/>
            <person name="Daum C."/>
            <person name="Ng V."/>
            <person name="Clum A."/>
            <person name="Steindorff A."/>
            <person name="Ohm R.A."/>
            <person name="Martin F."/>
            <person name="Silar P."/>
            <person name="Natvig D.O."/>
            <person name="Lalanne C."/>
            <person name="Gautier V."/>
            <person name="Ament-Velasquez S.L."/>
            <person name="Kruys A."/>
            <person name="Hutchinson M.I."/>
            <person name="Powell A.J."/>
            <person name="Barry K."/>
            <person name="Miller A.N."/>
            <person name="Grigoriev I.V."/>
            <person name="Debuchy R."/>
            <person name="Gladieux P."/>
            <person name="Hiltunen Thoren M."/>
            <person name="Johannesson H."/>
        </authorList>
    </citation>
    <scope>NUCLEOTIDE SEQUENCE</scope>
    <source>
        <strain evidence="5">PSN309</strain>
    </source>
</reference>
<dbReference type="GO" id="GO:0016616">
    <property type="term" value="F:oxidoreductase activity, acting on the CH-OH group of donors, NAD or NADP as acceptor"/>
    <property type="evidence" value="ECO:0007669"/>
    <property type="project" value="TreeGrafter"/>
</dbReference>
<reference evidence="5" key="2">
    <citation type="submission" date="2023-05" db="EMBL/GenBank/DDBJ databases">
        <authorList>
            <consortium name="Lawrence Berkeley National Laboratory"/>
            <person name="Steindorff A."/>
            <person name="Hensen N."/>
            <person name="Bonometti L."/>
            <person name="Westerberg I."/>
            <person name="Brannstrom I.O."/>
            <person name="Guillou S."/>
            <person name="Cros-Aarteil S."/>
            <person name="Calhoun S."/>
            <person name="Haridas S."/>
            <person name="Kuo A."/>
            <person name="Mondo S."/>
            <person name="Pangilinan J."/>
            <person name="Riley R."/>
            <person name="Labutti K."/>
            <person name="Andreopoulos B."/>
            <person name="Lipzen A."/>
            <person name="Chen C."/>
            <person name="Yanf M."/>
            <person name="Daum C."/>
            <person name="Ng V."/>
            <person name="Clum A."/>
            <person name="Ohm R."/>
            <person name="Martin F."/>
            <person name="Silar P."/>
            <person name="Natvig D."/>
            <person name="Lalanne C."/>
            <person name="Gautier V."/>
            <person name="Ament-Velasquez S.L."/>
            <person name="Kruys A."/>
            <person name="Hutchinson M.I."/>
            <person name="Powell A.J."/>
            <person name="Barry K."/>
            <person name="Miller A.N."/>
            <person name="Grigoriev I.V."/>
            <person name="Debuchy R."/>
            <person name="Gladieux P."/>
            <person name="Thoren M.H."/>
            <person name="Johannesson H."/>
        </authorList>
    </citation>
    <scope>NUCLEOTIDE SEQUENCE</scope>
    <source>
        <strain evidence="5">PSN309</strain>
    </source>
</reference>
<evidence type="ECO:0000256" key="3">
    <source>
        <dbReference type="RuleBase" id="RU000363"/>
    </source>
</evidence>
<organism evidence="5 6">
    <name type="scientific">Podospora australis</name>
    <dbReference type="NCBI Taxonomy" id="1536484"/>
    <lineage>
        <taxon>Eukaryota</taxon>
        <taxon>Fungi</taxon>
        <taxon>Dikarya</taxon>
        <taxon>Ascomycota</taxon>
        <taxon>Pezizomycotina</taxon>
        <taxon>Sordariomycetes</taxon>
        <taxon>Sordariomycetidae</taxon>
        <taxon>Sordariales</taxon>
        <taxon>Podosporaceae</taxon>
        <taxon>Podospora</taxon>
    </lineage>
</organism>
<dbReference type="InterPro" id="IPR002347">
    <property type="entry name" value="SDR_fam"/>
</dbReference>
<dbReference type="PANTHER" id="PTHR24322:SF736">
    <property type="entry name" value="RETINOL DEHYDROGENASE 10"/>
    <property type="match status" value="1"/>
</dbReference>
<gene>
    <name evidence="5" type="ORF">QBC35DRAFT_461317</name>
</gene>
<dbReference type="Pfam" id="PF00106">
    <property type="entry name" value="adh_short"/>
    <property type="match status" value="1"/>
</dbReference>
<dbReference type="AlphaFoldDB" id="A0AAN7AK55"/>
<keyword evidence="2" id="KW-0560">Oxidoreductase</keyword>
<dbReference type="PRINTS" id="PR00080">
    <property type="entry name" value="SDRFAMILY"/>
</dbReference>
<keyword evidence="6" id="KW-1185">Reference proteome</keyword>
<dbReference type="Proteomes" id="UP001302126">
    <property type="component" value="Unassembled WGS sequence"/>
</dbReference>
<evidence type="ECO:0008006" key="7">
    <source>
        <dbReference type="Google" id="ProtNLM"/>
    </source>
</evidence>
<protein>
    <recommendedName>
        <fullName evidence="7">Epidermal retinal dehydrogenase 2</fullName>
    </recommendedName>
</protein>
<evidence type="ECO:0000256" key="1">
    <source>
        <dbReference type="ARBA" id="ARBA00006484"/>
    </source>
</evidence>
<dbReference type="CDD" id="cd05339">
    <property type="entry name" value="17beta-HSDXI-like_SDR_c"/>
    <property type="match status" value="1"/>
</dbReference>
<evidence type="ECO:0000256" key="2">
    <source>
        <dbReference type="ARBA" id="ARBA00023002"/>
    </source>
</evidence>
<name>A0AAN7AK55_9PEZI</name>
<accession>A0AAN7AK55</accession>
<evidence type="ECO:0000313" key="5">
    <source>
        <dbReference type="EMBL" id="KAK4190178.1"/>
    </source>
</evidence>
<comment type="caution">
    <text evidence="5">The sequence shown here is derived from an EMBL/GenBank/DDBJ whole genome shotgun (WGS) entry which is preliminary data.</text>
</comment>
<sequence>MASTPAYTVPPARDSWFAPLSLDLIVKVFKTTFFHPFVAWIIPLCFRAQNMHYDAPPMLVSIVWASCITLLWIAGVINNRLAFGLPREVDLSEEVIVITGGASGLGLLIAEVYGMRGATVAVLDVEEMENGEARGVTYYKCDVSDKKQVEKVAGEIERDLGTPTVLINNAAIVHGKPLLDLSIDEIESSLKTNLLAHFYTIKTFLPAFTRSEIGGTIVTISSVIGIVGAAQLTDYAASKAGVIALHKSLTAELKETHPEIKTVLVTPGQLSTPLFYGVQTPNAFLAPVVEPVDVAKEVIKAIDEGHSTVIGSPLYARWIDWYNVLPVGFQQVVRRLAGVDSGMKTFLGRKGARKEKKGGMIQGF</sequence>
<keyword evidence="4" id="KW-0472">Membrane</keyword>
<dbReference type="PRINTS" id="PR00081">
    <property type="entry name" value="GDHRDH"/>
</dbReference>
<feature type="transmembrane region" description="Helical" evidence="4">
    <location>
        <begin position="24"/>
        <end position="46"/>
    </location>
</feature>
<dbReference type="InterPro" id="IPR036291">
    <property type="entry name" value="NAD(P)-bd_dom_sf"/>
</dbReference>
<keyword evidence="4" id="KW-1133">Transmembrane helix</keyword>
<dbReference type="Gene3D" id="3.40.50.720">
    <property type="entry name" value="NAD(P)-binding Rossmann-like Domain"/>
    <property type="match status" value="1"/>
</dbReference>
<feature type="transmembrane region" description="Helical" evidence="4">
    <location>
        <begin position="58"/>
        <end position="75"/>
    </location>
</feature>